<name>A0AC35FH37_9BILA</name>
<sequence>MNVEIIIYSVASFYGNEEIGNLVNEMFKNHNILIFKGSGNDGPFYTSVRKIDSNVMDSIFNIGALLTSEMQKKIYYATISEEANSHPPIVYNFSSRGPGENGSRGLDFVAPGAAISYAPRFAFEEKKCFVGTSCSSPNAAGAVACLLSGLKAKSIEYSPALIKFALFKTAFLPKNVNIFEFGHGIIQINEAFEYFCKKINDLNSVPNQLNGSYGASFTLLNGQDQNVTERDFNLSDFINGNKDAKKWIIQVSKNAENFISVSEINEKNLFTVKVDTNKLEAGNFYFGEIIILHPKIGSILNIPVFICYPIKVTETKNLHIQKEITLTSESPFRFVIYPFFKSSKVPCEIAVIALQKLRTNICIQNVEYNNRFQSIVDRDPKKILKFSTKNQIETYSFTLEKPEIQEICIFSTVATSLKSNAKLRIELSFKN</sequence>
<protein>
    <submittedName>
        <fullName evidence="2">Peptidase S8/S53 domain-containing protein</fullName>
    </submittedName>
</protein>
<proteinExistence type="predicted"/>
<organism evidence="1 2">
    <name type="scientific">Panagrolaimus sp. PS1159</name>
    <dbReference type="NCBI Taxonomy" id="55785"/>
    <lineage>
        <taxon>Eukaryota</taxon>
        <taxon>Metazoa</taxon>
        <taxon>Ecdysozoa</taxon>
        <taxon>Nematoda</taxon>
        <taxon>Chromadorea</taxon>
        <taxon>Rhabditida</taxon>
        <taxon>Tylenchina</taxon>
        <taxon>Panagrolaimomorpha</taxon>
        <taxon>Panagrolaimoidea</taxon>
        <taxon>Panagrolaimidae</taxon>
        <taxon>Panagrolaimus</taxon>
    </lineage>
</organism>
<evidence type="ECO:0000313" key="1">
    <source>
        <dbReference type="Proteomes" id="UP000887580"/>
    </source>
</evidence>
<reference evidence="2" key="1">
    <citation type="submission" date="2022-11" db="UniProtKB">
        <authorList>
            <consortium name="WormBaseParasite"/>
        </authorList>
    </citation>
    <scope>IDENTIFICATION</scope>
</reference>
<accession>A0AC35FH37</accession>
<dbReference type="Proteomes" id="UP000887580">
    <property type="component" value="Unplaced"/>
</dbReference>
<evidence type="ECO:0000313" key="2">
    <source>
        <dbReference type="WBParaSite" id="PS1159_v2.g16791.t1"/>
    </source>
</evidence>
<dbReference type="WBParaSite" id="PS1159_v2.g16791.t1">
    <property type="protein sequence ID" value="PS1159_v2.g16791.t1"/>
    <property type="gene ID" value="PS1159_v2.g16791"/>
</dbReference>